<dbReference type="RefSeq" id="WP_149432612.1">
    <property type="nucleotide sequence ID" value="NZ_VLNY01000016.1"/>
</dbReference>
<evidence type="ECO:0000256" key="1">
    <source>
        <dbReference type="SAM" id="SignalP"/>
    </source>
</evidence>
<evidence type="ECO:0000313" key="2">
    <source>
        <dbReference type="EMBL" id="KAA0018907.1"/>
    </source>
</evidence>
<evidence type="ECO:0000313" key="3">
    <source>
        <dbReference type="Proteomes" id="UP000322244"/>
    </source>
</evidence>
<sequence>MKLRRHLVIAAIAAVGALIATAAPASAATTNFTPTYTLGDGACAGTIDAYYNPDQDFEGIDPTIWIRPDFTFINPISGAYCGVNATLTFRNLDTGGTGTTISVPVGDNTPFGPNNGGLWVPLLPATGKGRIEATITTNLPNVPGKATFTAP</sequence>
<dbReference type="AlphaFoldDB" id="A0A5A7S5U8"/>
<comment type="caution">
    <text evidence="2">The sequence shown here is derived from an EMBL/GenBank/DDBJ whole genome shotgun (WGS) entry which is preliminary data.</text>
</comment>
<gene>
    <name evidence="2" type="ORF">FOY51_22975</name>
</gene>
<name>A0A5A7S5U8_9NOCA</name>
<reference evidence="2 3" key="1">
    <citation type="submission" date="2019-07" db="EMBL/GenBank/DDBJ databases">
        <title>Rhodococcus cavernicolus sp. nov., isolated from a cave.</title>
        <authorList>
            <person name="Lee S.D."/>
        </authorList>
    </citation>
    <scope>NUCLEOTIDE SEQUENCE [LARGE SCALE GENOMIC DNA]</scope>
    <source>
        <strain evidence="2 3">C1-24</strain>
    </source>
</reference>
<feature type="signal peptide" evidence="1">
    <location>
        <begin position="1"/>
        <end position="27"/>
    </location>
</feature>
<accession>A0A5A7S5U8</accession>
<feature type="chain" id="PRO_5022924172" evidence="1">
    <location>
        <begin position="28"/>
        <end position="151"/>
    </location>
</feature>
<dbReference type="Proteomes" id="UP000322244">
    <property type="component" value="Unassembled WGS sequence"/>
</dbReference>
<proteinExistence type="predicted"/>
<protein>
    <submittedName>
        <fullName evidence="2">Uncharacterized protein</fullName>
    </submittedName>
</protein>
<dbReference type="EMBL" id="VLNY01000016">
    <property type="protein sequence ID" value="KAA0018907.1"/>
    <property type="molecule type" value="Genomic_DNA"/>
</dbReference>
<keyword evidence="3" id="KW-1185">Reference proteome</keyword>
<organism evidence="2 3">
    <name type="scientific">Antrihabitans cavernicola</name>
    <dbReference type="NCBI Taxonomy" id="2495913"/>
    <lineage>
        <taxon>Bacteria</taxon>
        <taxon>Bacillati</taxon>
        <taxon>Actinomycetota</taxon>
        <taxon>Actinomycetes</taxon>
        <taxon>Mycobacteriales</taxon>
        <taxon>Nocardiaceae</taxon>
        <taxon>Antrihabitans</taxon>
    </lineage>
</organism>
<keyword evidence="1" id="KW-0732">Signal</keyword>
<dbReference type="OrthoDB" id="4556617at2"/>